<evidence type="ECO:0000313" key="2">
    <source>
        <dbReference type="EMBL" id="KXJ84841.1"/>
    </source>
</evidence>
<proteinExistence type="predicted"/>
<feature type="compositionally biased region" description="Basic residues" evidence="1">
    <location>
        <begin position="233"/>
        <end position="242"/>
    </location>
</feature>
<evidence type="ECO:0000313" key="3">
    <source>
        <dbReference type="Proteomes" id="UP000070501"/>
    </source>
</evidence>
<organism evidence="2 3">
    <name type="scientific">Microdochium bolleyi</name>
    <dbReference type="NCBI Taxonomy" id="196109"/>
    <lineage>
        <taxon>Eukaryota</taxon>
        <taxon>Fungi</taxon>
        <taxon>Dikarya</taxon>
        <taxon>Ascomycota</taxon>
        <taxon>Pezizomycotina</taxon>
        <taxon>Sordariomycetes</taxon>
        <taxon>Xylariomycetidae</taxon>
        <taxon>Xylariales</taxon>
        <taxon>Microdochiaceae</taxon>
        <taxon>Microdochium</taxon>
    </lineage>
</organism>
<reference evidence="3" key="1">
    <citation type="submission" date="2016-02" db="EMBL/GenBank/DDBJ databases">
        <title>Draft genome sequence of Microdochium bolleyi, a fungal endophyte of beachgrass.</title>
        <authorList>
            <consortium name="DOE Joint Genome Institute"/>
            <person name="David A.S."/>
            <person name="May G."/>
            <person name="Haridas S."/>
            <person name="Lim J."/>
            <person name="Wang M."/>
            <person name="Labutti K."/>
            <person name="Lipzen A."/>
            <person name="Barry K."/>
            <person name="Grigoriev I.V."/>
        </authorList>
    </citation>
    <scope>NUCLEOTIDE SEQUENCE [LARGE SCALE GENOMIC DNA]</scope>
    <source>
        <strain evidence="3">J235TASD1</strain>
    </source>
</reference>
<sequence>MSGGGSMGSRAGVVSQQDVLADATAPGDGRAAELCLFPRRRARGAEGRVLGGLGNNDLALAVKDGDEAAADIELEDGELRERGQHAVVGRRRQLGRRRQVSGSRGRIEPGGFAKRRGGQQRSRTTWPGRKTSRSRRASRLGESNEAMPQQEGPEEAPTASAVTPTWAMRTMDEGNVVCGARKHGNSTVWGFDSTGLKAEGPGLANQCSTPAGSDEAAKAETPKRNDGGESGCPRRKHRHSPCRRSDTGRNILQLAGTG</sequence>
<feature type="compositionally biased region" description="Basic residues" evidence="1">
    <location>
        <begin position="88"/>
        <end position="99"/>
    </location>
</feature>
<dbReference type="Proteomes" id="UP000070501">
    <property type="component" value="Unassembled WGS sequence"/>
</dbReference>
<gene>
    <name evidence="2" type="ORF">Micbo1qcDRAFT_226178</name>
</gene>
<dbReference type="AlphaFoldDB" id="A0A136IIR5"/>
<dbReference type="InParanoid" id="A0A136IIR5"/>
<protein>
    <submittedName>
        <fullName evidence="2">Uncharacterized protein</fullName>
    </submittedName>
</protein>
<dbReference type="EMBL" id="KQ964321">
    <property type="protein sequence ID" value="KXJ84841.1"/>
    <property type="molecule type" value="Genomic_DNA"/>
</dbReference>
<feature type="region of interest" description="Disordered" evidence="1">
    <location>
        <begin position="192"/>
        <end position="258"/>
    </location>
</feature>
<keyword evidence="3" id="KW-1185">Reference proteome</keyword>
<evidence type="ECO:0000256" key="1">
    <source>
        <dbReference type="SAM" id="MobiDB-lite"/>
    </source>
</evidence>
<feature type="region of interest" description="Disordered" evidence="1">
    <location>
        <begin position="76"/>
        <end position="161"/>
    </location>
</feature>
<accession>A0A136IIR5</accession>
<feature type="compositionally biased region" description="Basic and acidic residues" evidence="1">
    <location>
        <begin position="215"/>
        <end position="227"/>
    </location>
</feature>
<name>A0A136IIR5_9PEZI</name>